<protein>
    <submittedName>
        <fullName evidence="1">Uncharacterized protein</fullName>
    </submittedName>
</protein>
<name>A0ACB7TM14_HYAAI</name>
<organism evidence="1 2">
    <name type="scientific">Hyalomma asiaticum</name>
    <name type="common">Tick</name>
    <dbReference type="NCBI Taxonomy" id="266040"/>
    <lineage>
        <taxon>Eukaryota</taxon>
        <taxon>Metazoa</taxon>
        <taxon>Ecdysozoa</taxon>
        <taxon>Arthropoda</taxon>
        <taxon>Chelicerata</taxon>
        <taxon>Arachnida</taxon>
        <taxon>Acari</taxon>
        <taxon>Parasitiformes</taxon>
        <taxon>Ixodida</taxon>
        <taxon>Ixodoidea</taxon>
        <taxon>Ixodidae</taxon>
        <taxon>Hyalomminae</taxon>
        <taxon>Hyalomma</taxon>
    </lineage>
</organism>
<reference evidence="1" key="1">
    <citation type="submission" date="2020-05" db="EMBL/GenBank/DDBJ databases">
        <title>Large-scale comparative analyses of tick genomes elucidate their genetic diversity and vector capacities.</title>
        <authorList>
            <person name="Jia N."/>
            <person name="Wang J."/>
            <person name="Shi W."/>
            <person name="Du L."/>
            <person name="Sun Y."/>
            <person name="Zhan W."/>
            <person name="Jiang J."/>
            <person name="Wang Q."/>
            <person name="Zhang B."/>
            <person name="Ji P."/>
            <person name="Sakyi L.B."/>
            <person name="Cui X."/>
            <person name="Yuan T."/>
            <person name="Jiang B."/>
            <person name="Yang W."/>
            <person name="Lam T.T.-Y."/>
            <person name="Chang Q."/>
            <person name="Ding S."/>
            <person name="Wang X."/>
            <person name="Zhu J."/>
            <person name="Ruan X."/>
            <person name="Zhao L."/>
            <person name="Wei J."/>
            <person name="Que T."/>
            <person name="Du C."/>
            <person name="Cheng J."/>
            <person name="Dai P."/>
            <person name="Han X."/>
            <person name="Huang E."/>
            <person name="Gao Y."/>
            <person name="Liu J."/>
            <person name="Shao H."/>
            <person name="Ye R."/>
            <person name="Li L."/>
            <person name="Wei W."/>
            <person name="Wang X."/>
            <person name="Wang C."/>
            <person name="Yang T."/>
            <person name="Huo Q."/>
            <person name="Li W."/>
            <person name="Guo W."/>
            <person name="Chen H."/>
            <person name="Zhou L."/>
            <person name="Ni X."/>
            <person name="Tian J."/>
            <person name="Zhou Y."/>
            <person name="Sheng Y."/>
            <person name="Liu T."/>
            <person name="Pan Y."/>
            <person name="Xia L."/>
            <person name="Li J."/>
            <person name="Zhao F."/>
            <person name="Cao W."/>
        </authorList>
    </citation>
    <scope>NUCLEOTIDE SEQUENCE</scope>
    <source>
        <strain evidence="1">Hyas-2018</strain>
    </source>
</reference>
<dbReference type="Proteomes" id="UP000821845">
    <property type="component" value="Chromosome 1"/>
</dbReference>
<proteinExistence type="predicted"/>
<comment type="caution">
    <text evidence="1">The sequence shown here is derived from an EMBL/GenBank/DDBJ whole genome shotgun (WGS) entry which is preliminary data.</text>
</comment>
<dbReference type="EMBL" id="CM023481">
    <property type="protein sequence ID" value="KAH6947950.1"/>
    <property type="molecule type" value="Genomic_DNA"/>
</dbReference>
<evidence type="ECO:0000313" key="1">
    <source>
        <dbReference type="EMBL" id="KAH6947950.1"/>
    </source>
</evidence>
<accession>A0ACB7TM14</accession>
<gene>
    <name evidence="1" type="ORF">HPB50_022133</name>
</gene>
<keyword evidence="2" id="KW-1185">Reference proteome</keyword>
<evidence type="ECO:0000313" key="2">
    <source>
        <dbReference type="Proteomes" id="UP000821845"/>
    </source>
</evidence>
<sequence>MVKKKVTHPTGINWSDVRMNYQSTRNRLDRTKSHLSKLLDQMVEAELEMKDRLLNNIAQFTAQVQKLSAELAVASPEVILHLIATVRLGTIQRSLDTCETRLRQRLQTKEPEVQSATSIAAHELKKVLRALKLMPTEYRRRFLEIKKEVVEPASGEAGDDVFLLFAQQGDRVKPLMPPQIRSFVTQNERKGWLQAKDLAKLVANFEESMLQNTSHREATAKERPHIQQGRHNYARDLAGSSPGRLRVAVWQRPQKEVSRIAVLNEHTREISSLVWSSEKPVTNSVSTGKNQVQIFVGEGVCTARIDSGADITIIRAGNVPKELHGRSGDRMKLTGPFVTPESATSADVLMTPSDYESLSFGKSRTERNLEGSVCSLVERLAEQEVILTSRNGLDTATTFCDDNKTRDVVGEEPNKGGEDVCCEVTLEPPHESEDTGDKISAEEAEPASEYGEQTV</sequence>